<evidence type="ECO:0000313" key="3">
    <source>
        <dbReference type="Proteomes" id="UP000053599"/>
    </source>
</evidence>
<evidence type="ECO:0008006" key="4">
    <source>
        <dbReference type="Google" id="ProtNLM"/>
    </source>
</evidence>
<keyword evidence="1" id="KW-1133">Transmembrane helix</keyword>
<reference evidence="2 3" key="1">
    <citation type="submission" date="2015-01" db="EMBL/GenBank/DDBJ databases">
        <title>The Genome Sequence of Exophiala sideris CBS121828.</title>
        <authorList>
            <consortium name="The Broad Institute Genomics Platform"/>
            <person name="Cuomo C."/>
            <person name="de Hoog S."/>
            <person name="Gorbushina A."/>
            <person name="Stielow B."/>
            <person name="Teixiera M."/>
            <person name="Abouelleil A."/>
            <person name="Chapman S.B."/>
            <person name="Priest M."/>
            <person name="Young S.K."/>
            <person name="Wortman J."/>
            <person name="Nusbaum C."/>
            <person name="Birren B."/>
        </authorList>
    </citation>
    <scope>NUCLEOTIDE SEQUENCE [LARGE SCALE GENOMIC DNA]</scope>
    <source>
        <strain evidence="2 3">CBS 121828</strain>
    </source>
</reference>
<keyword evidence="1" id="KW-0472">Membrane</keyword>
<accession>A0A0D1ZE92</accession>
<dbReference type="AlphaFoldDB" id="A0A0D1ZE92"/>
<dbReference type="EMBL" id="KN846951">
    <property type="protein sequence ID" value="KIV85133.1"/>
    <property type="molecule type" value="Genomic_DNA"/>
</dbReference>
<protein>
    <recommendedName>
        <fullName evidence="4">Thioesterase domain-containing protein</fullName>
    </recommendedName>
</protein>
<dbReference type="Gene3D" id="3.10.129.10">
    <property type="entry name" value="Hotdog Thioesterase"/>
    <property type="match status" value="1"/>
</dbReference>
<dbReference type="InterPro" id="IPR052061">
    <property type="entry name" value="PTE-AB_protein"/>
</dbReference>
<gene>
    <name evidence="2" type="ORF">PV11_00867</name>
</gene>
<keyword evidence="1" id="KW-0812">Transmembrane</keyword>
<sequence length="350" mass="38847">MRAVTMQALRPALWRQARRATRFAPQLQRSQHNQYGPHKEYFQTPGQMPAPDTTPYTAPYTPQVVKTPTATGPSLFSRFYRSVFWATLFSTLGLIAGTALISWEYIQPPFEPGSEEEQDLFEEILDTMESHPLVLSLRHDNWIEDNFYAGRVNGALGGQNLVGEKLTGPRGITMKAFRHPSQPITMMVFFLGFGIEGWPDVIHGGVITTLLKESVYQHLENHHRDLGTITAEVFDVTFKKPMRPGDIYSILVPHADVSDIPNDEDPEAKMVHVTPIILHIDQPVRIELTDVPSGLPQPPAAGEVLHTTGGQPVFGEAQKAAIPNLHAGAEVFVMMRPNVTDAAVGQDDVD</sequence>
<dbReference type="InterPro" id="IPR029069">
    <property type="entry name" value="HotDog_dom_sf"/>
</dbReference>
<proteinExistence type="predicted"/>
<evidence type="ECO:0000313" key="2">
    <source>
        <dbReference type="EMBL" id="KIV85133.1"/>
    </source>
</evidence>
<feature type="transmembrane region" description="Helical" evidence="1">
    <location>
        <begin position="83"/>
        <end position="103"/>
    </location>
</feature>
<dbReference type="Proteomes" id="UP000053599">
    <property type="component" value="Unassembled WGS sequence"/>
</dbReference>
<dbReference type="PANTHER" id="PTHR47260:SF1">
    <property type="entry name" value="UPF0644 PROTEIN PB2B4.06"/>
    <property type="match status" value="1"/>
</dbReference>
<dbReference type="OrthoDB" id="506431at2759"/>
<evidence type="ECO:0000256" key="1">
    <source>
        <dbReference type="SAM" id="Phobius"/>
    </source>
</evidence>
<dbReference type="SUPFAM" id="SSF54637">
    <property type="entry name" value="Thioesterase/thiol ester dehydrase-isomerase"/>
    <property type="match status" value="1"/>
</dbReference>
<dbReference type="EMBL" id="KN846951">
    <property type="protein sequence ID" value="KIV85132.1"/>
    <property type="molecule type" value="Genomic_DNA"/>
</dbReference>
<organism evidence="2 3">
    <name type="scientific">Exophiala sideris</name>
    <dbReference type="NCBI Taxonomy" id="1016849"/>
    <lineage>
        <taxon>Eukaryota</taxon>
        <taxon>Fungi</taxon>
        <taxon>Dikarya</taxon>
        <taxon>Ascomycota</taxon>
        <taxon>Pezizomycotina</taxon>
        <taxon>Eurotiomycetes</taxon>
        <taxon>Chaetothyriomycetidae</taxon>
        <taxon>Chaetothyriales</taxon>
        <taxon>Herpotrichiellaceae</taxon>
        <taxon>Exophiala</taxon>
    </lineage>
</organism>
<dbReference type="HOGENOM" id="CLU_069436_0_0_1"/>
<dbReference type="PANTHER" id="PTHR47260">
    <property type="entry name" value="UPF0644 PROTEIN PB2B4.06"/>
    <property type="match status" value="1"/>
</dbReference>
<name>A0A0D1ZE92_9EURO</name>